<protein>
    <submittedName>
        <fullName evidence="2">Uncharacterized protein</fullName>
    </submittedName>
</protein>
<dbReference type="Proteomes" id="UP000199696">
    <property type="component" value="Unassembled WGS sequence"/>
</dbReference>
<dbReference type="AlphaFoldDB" id="A0A1C6V556"/>
<feature type="compositionally biased region" description="Low complexity" evidence="1">
    <location>
        <begin position="172"/>
        <end position="188"/>
    </location>
</feature>
<gene>
    <name evidence="2" type="ORF">GA0070604_4505</name>
</gene>
<evidence type="ECO:0000313" key="2">
    <source>
        <dbReference type="EMBL" id="SCL61408.1"/>
    </source>
</evidence>
<evidence type="ECO:0000313" key="3">
    <source>
        <dbReference type="Proteomes" id="UP000199696"/>
    </source>
</evidence>
<reference evidence="3" key="1">
    <citation type="submission" date="2016-06" db="EMBL/GenBank/DDBJ databases">
        <authorList>
            <person name="Varghese N."/>
            <person name="Submissions Spin"/>
        </authorList>
    </citation>
    <scope>NUCLEOTIDE SEQUENCE [LARGE SCALE GENOMIC DNA]</scope>
    <source>
        <strain evidence="3">DSM 44814</strain>
    </source>
</reference>
<feature type="region of interest" description="Disordered" evidence="1">
    <location>
        <begin position="172"/>
        <end position="194"/>
    </location>
</feature>
<organism evidence="2 3">
    <name type="scientific">Micromonospora eburnea</name>
    <dbReference type="NCBI Taxonomy" id="227316"/>
    <lineage>
        <taxon>Bacteria</taxon>
        <taxon>Bacillati</taxon>
        <taxon>Actinomycetota</taxon>
        <taxon>Actinomycetes</taxon>
        <taxon>Micromonosporales</taxon>
        <taxon>Micromonosporaceae</taxon>
        <taxon>Micromonospora</taxon>
    </lineage>
</organism>
<accession>A0A1C6V556</accession>
<keyword evidence="3" id="KW-1185">Reference proteome</keyword>
<sequence length="443" mass="45750">MTAVVSAAALIAGLPDWSPQPAGPARTLTAAEADRLAAMRVTNQRDVRAGVRVTIGAGRSAAELVGWVDWARPLVYLSARGPDLGTEPGLVQATRSAVVVRPDPATASAPPPLVPPADRWRLREPPAGRGVAAVRDLLLGLTADRTDATPGAARWVGRDTVDGSPVDILQTPLPASPASPATGTPANSGPAGEAAAGRSLRLWLDQDARLHRLRGWLPDDTPVTVDLARSDRPTLRPVDALGGPPGLPRALADAEADRLARLPSRLRAAGGAKLALTAPVGPAANLRATGWVSWAAGSAYLAVGEADTPGRRTLLRWHSGRVARVEMPADGGAAEAPAAPPLPPPAGLAWPAARPPGDNLDRLLETALRLGGTAVPAGSAVRLRGDQIAGRAVDVVEVPADRAALRYWIDRDGVLRRLELPAGGVWAQLDLTPGRVPALPVAA</sequence>
<dbReference type="EMBL" id="FMHY01000002">
    <property type="protein sequence ID" value="SCL61408.1"/>
    <property type="molecule type" value="Genomic_DNA"/>
</dbReference>
<proteinExistence type="predicted"/>
<name>A0A1C6V556_9ACTN</name>
<evidence type="ECO:0000256" key="1">
    <source>
        <dbReference type="SAM" id="MobiDB-lite"/>
    </source>
</evidence>